<dbReference type="AlphaFoldDB" id="A0A2M9B7N5"/>
<keyword evidence="2" id="KW-1185">Reference proteome</keyword>
<name>A0A2M9B7N5_9ACTN</name>
<dbReference type="Proteomes" id="UP000230842">
    <property type="component" value="Unassembled WGS sequence"/>
</dbReference>
<accession>A0A2M9B7N5</accession>
<protein>
    <submittedName>
        <fullName evidence="1">Uncharacterized protein</fullName>
    </submittedName>
</protein>
<reference evidence="1 2" key="1">
    <citation type="submission" date="2017-11" db="EMBL/GenBank/DDBJ databases">
        <title>Genomic Encyclopedia of Archaeal and Bacterial Type Strains, Phase II (KMG-II): From Individual Species to Whole Genera.</title>
        <authorList>
            <person name="Goeker M."/>
        </authorList>
    </citation>
    <scope>NUCLEOTIDE SEQUENCE [LARGE SCALE GENOMIC DNA]</scope>
    <source>
        <strain evidence="1 2">DSM 27763</strain>
    </source>
</reference>
<sequence length="181" mass="19799">MPMSMDELIARADELAGSIENYEPTEEDYERAEKNYRHKLMHAVMRRGFAERDLAEAVAEARENNMSWALIGDLLGVSGQAASKKYGAAKSAGGSLGERVVKGRVASSGPGYGLALHGLPKADREPRNFVVAALKDAMPQNAELVVFLGDAASKFEAHVQHGDEPRKVAEVFRHKLEEVEH</sequence>
<dbReference type="EMBL" id="PGEZ01000002">
    <property type="protein sequence ID" value="PJJ53954.1"/>
    <property type="molecule type" value="Genomic_DNA"/>
</dbReference>
<proteinExistence type="predicted"/>
<dbReference type="RefSeq" id="WP_157805206.1">
    <property type="nucleotide sequence ID" value="NZ_PGEZ01000002.1"/>
</dbReference>
<evidence type="ECO:0000313" key="1">
    <source>
        <dbReference type="EMBL" id="PJJ53954.1"/>
    </source>
</evidence>
<evidence type="ECO:0000313" key="2">
    <source>
        <dbReference type="Proteomes" id="UP000230842"/>
    </source>
</evidence>
<comment type="caution">
    <text evidence="1">The sequence shown here is derived from an EMBL/GenBank/DDBJ whole genome shotgun (WGS) entry which is preliminary data.</text>
</comment>
<organism evidence="1 2">
    <name type="scientific">Mumia flava</name>
    <dbReference type="NCBI Taxonomy" id="1348852"/>
    <lineage>
        <taxon>Bacteria</taxon>
        <taxon>Bacillati</taxon>
        <taxon>Actinomycetota</taxon>
        <taxon>Actinomycetes</taxon>
        <taxon>Propionibacteriales</taxon>
        <taxon>Nocardioidaceae</taxon>
        <taxon>Mumia</taxon>
    </lineage>
</organism>
<gene>
    <name evidence="1" type="ORF">CLV56_3456</name>
</gene>
<dbReference type="OrthoDB" id="4773798at2"/>